<dbReference type="Pfam" id="PF00356">
    <property type="entry name" value="LacI"/>
    <property type="match status" value="1"/>
</dbReference>
<name>A0A1I5AEV9_9MICO</name>
<dbReference type="RefSeq" id="WP_177216750.1">
    <property type="nucleotide sequence ID" value="NZ_FOVM01000003.1"/>
</dbReference>
<evidence type="ECO:0000259" key="4">
    <source>
        <dbReference type="PROSITE" id="PS50932"/>
    </source>
</evidence>
<organism evidence="5 6">
    <name type="scientific">Mycetocola miduiensis</name>
    <dbReference type="NCBI Taxonomy" id="995034"/>
    <lineage>
        <taxon>Bacteria</taxon>
        <taxon>Bacillati</taxon>
        <taxon>Actinomycetota</taxon>
        <taxon>Actinomycetes</taxon>
        <taxon>Micrococcales</taxon>
        <taxon>Microbacteriaceae</taxon>
        <taxon>Mycetocola</taxon>
    </lineage>
</organism>
<dbReference type="PANTHER" id="PTHR30146">
    <property type="entry name" value="LACI-RELATED TRANSCRIPTIONAL REPRESSOR"/>
    <property type="match status" value="1"/>
</dbReference>
<dbReference type="GO" id="GO:0003700">
    <property type="term" value="F:DNA-binding transcription factor activity"/>
    <property type="evidence" value="ECO:0007669"/>
    <property type="project" value="TreeGrafter"/>
</dbReference>
<dbReference type="PROSITE" id="PS00356">
    <property type="entry name" value="HTH_LACI_1"/>
    <property type="match status" value="1"/>
</dbReference>
<evidence type="ECO:0000313" key="6">
    <source>
        <dbReference type="Proteomes" id="UP000198867"/>
    </source>
</evidence>
<dbReference type="PANTHER" id="PTHR30146:SF153">
    <property type="entry name" value="LACTOSE OPERON REPRESSOR"/>
    <property type="match status" value="1"/>
</dbReference>
<dbReference type="CDD" id="cd01392">
    <property type="entry name" value="HTH_LacI"/>
    <property type="match status" value="1"/>
</dbReference>
<dbReference type="SUPFAM" id="SSF53822">
    <property type="entry name" value="Periplasmic binding protein-like I"/>
    <property type="match status" value="1"/>
</dbReference>
<dbReference type="InterPro" id="IPR010982">
    <property type="entry name" value="Lambda_DNA-bd_dom_sf"/>
</dbReference>
<keyword evidence="1" id="KW-0805">Transcription regulation</keyword>
<sequence>MAKGRPTLADIAALADVSIATASKVVNGRSDVAPTTRTRVLQVLEDTGYASPVARTGRNGYRGRAAVFEPGHRPQIVVMVPGIETMYSATVVHGIIAGGLALGVDVVARMGAGAHERIPMDAEVELPSDCVGVIAITHAAEGLRFPEASARLPVVAIDPWEDAPAHWMTIGATNWMGSKSATDHLLGLGHRAIGWIGGPAGNEASAERLHGYRAALQSAGIEVVASRERNSDFEFEFGRVAAVELLGLRDRPTAFVAANDEIAIGAIDGALSMGLSVPGDVSVTGFDDTPQASWSTPKLTSVRQPLADMGRMAVSMILDTVRGSVPESRHVQLGTSLMVRESTAPPRSS</sequence>
<dbReference type="InterPro" id="IPR046335">
    <property type="entry name" value="LacI/GalR-like_sensor"/>
</dbReference>
<dbReference type="SUPFAM" id="SSF47413">
    <property type="entry name" value="lambda repressor-like DNA-binding domains"/>
    <property type="match status" value="1"/>
</dbReference>
<proteinExistence type="predicted"/>
<feature type="domain" description="HTH lacI-type" evidence="4">
    <location>
        <begin position="6"/>
        <end position="59"/>
    </location>
</feature>
<dbReference type="EMBL" id="FOVM01000003">
    <property type="protein sequence ID" value="SFN60729.1"/>
    <property type="molecule type" value="Genomic_DNA"/>
</dbReference>
<keyword evidence="2" id="KW-0238">DNA-binding</keyword>
<reference evidence="6" key="1">
    <citation type="submission" date="2016-10" db="EMBL/GenBank/DDBJ databases">
        <authorList>
            <person name="Varghese N."/>
            <person name="Submissions S."/>
        </authorList>
    </citation>
    <scope>NUCLEOTIDE SEQUENCE [LARGE SCALE GENOMIC DNA]</scope>
    <source>
        <strain evidence="6">CGMCC 1.11101</strain>
    </source>
</reference>
<dbReference type="InterPro" id="IPR028082">
    <property type="entry name" value="Peripla_BP_I"/>
</dbReference>
<evidence type="ECO:0000313" key="5">
    <source>
        <dbReference type="EMBL" id="SFN60729.1"/>
    </source>
</evidence>
<protein>
    <submittedName>
        <fullName evidence="5">Transcriptional regulator, LacI family</fullName>
    </submittedName>
</protein>
<dbReference type="AlphaFoldDB" id="A0A1I5AEV9"/>
<dbReference type="STRING" id="995034.SAMN05216219_1387"/>
<dbReference type="InterPro" id="IPR000843">
    <property type="entry name" value="HTH_LacI"/>
</dbReference>
<dbReference type="SMART" id="SM00354">
    <property type="entry name" value="HTH_LACI"/>
    <property type="match status" value="1"/>
</dbReference>
<dbReference type="Gene3D" id="1.10.260.40">
    <property type="entry name" value="lambda repressor-like DNA-binding domains"/>
    <property type="match status" value="1"/>
</dbReference>
<keyword evidence="3" id="KW-0804">Transcription</keyword>
<dbReference type="PROSITE" id="PS50932">
    <property type="entry name" value="HTH_LACI_2"/>
    <property type="match status" value="1"/>
</dbReference>
<evidence type="ECO:0000256" key="3">
    <source>
        <dbReference type="ARBA" id="ARBA00023163"/>
    </source>
</evidence>
<dbReference type="Proteomes" id="UP000198867">
    <property type="component" value="Unassembled WGS sequence"/>
</dbReference>
<keyword evidence="6" id="KW-1185">Reference proteome</keyword>
<evidence type="ECO:0000256" key="1">
    <source>
        <dbReference type="ARBA" id="ARBA00023015"/>
    </source>
</evidence>
<dbReference type="Pfam" id="PF13377">
    <property type="entry name" value="Peripla_BP_3"/>
    <property type="match status" value="1"/>
</dbReference>
<evidence type="ECO:0000256" key="2">
    <source>
        <dbReference type="ARBA" id="ARBA00023125"/>
    </source>
</evidence>
<gene>
    <name evidence="5" type="ORF">SAMN05216219_1387</name>
</gene>
<accession>A0A1I5AEV9</accession>
<dbReference type="GO" id="GO:0000976">
    <property type="term" value="F:transcription cis-regulatory region binding"/>
    <property type="evidence" value="ECO:0007669"/>
    <property type="project" value="TreeGrafter"/>
</dbReference>
<dbReference type="Gene3D" id="3.40.50.2300">
    <property type="match status" value="2"/>
</dbReference>